<dbReference type="Pfam" id="PF03309">
    <property type="entry name" value="Pan_kinase"/>
    <property type="match status" value="1"/>
</dbReference>
<dbReference type="GO" id="GO:0004594">
    <property type="term" value="F:pantothenate kinase activity"/>
    <property type="evidence" value="ECO:0007669"/>
    <property type="project" value="UniProtKB-UniRule"/>
</dbReference>
<comment type="subcellular location">
    <subcellularLocation>
        <location evidence="3 16">Cytoplasm</location>
    </subcellularLocation>
</comment>
<dbReference type="GO" id="GO:0046872">
    <property type="term" value="F:metal ion binding"/>
    <property type="evidence" value="ECO:0007669"/>
    <property type="project" value="UniProtKB-KW"/>
</dbReference>
<sequence>MLLGIDIGNTTIGLGLFPEPEGGTELFVRKIPSHPARPAEYYKREIIALLGQGGISTAPSVINQGDAILSSVVPPLTRPVLKAARELTGRKPLIVSHALQGGLLFEVKHPDQVGADRIATAVAGAHRYNRPVAVGDFGTATTITVVGPRLRFLGGAIMPGLHLMQHALFSRTAQLPSVVLDRAQGALGKDTRSAIASGILYGTAGGVESLVKSMEKELAFKVQLVLTGGYASLLSSFIRRKHEVVPHLLFEGLRLIYLKTKGTEIWK</sequence>
<accession>A0A953J9G2</accession>
<keyword evidence="11 16" id="KW-0067">ATP-binding</keyword>
<comment type="catalytic activity">
    <reaction evidence="1 16">
        <text>(R)-pantothenate + ATP = (R)-4'-phosphopantothenate + ADP + H(+)</text>
        <dbReference type="Rhea" id="RHEA:16373"/>
        <dbReference type="ChEBI" id="CHEBI:10986"/>
        <dbReference type="ChEBI" id="CHEBI:15378"/>
        <dbReference type="ChEBI" id="CHEBI:29032"/>
        <dbReference type="ChEBI" id="CHEBI:30616"/>
        <dbReference type="ChEBI" id="CHEBI:456216"/>
        <dbReference type="EC" id="2.7.1.33"/>
    </reaction>
</comment>
<evidence type="ECO:0000256" key="4">
    <source>
        <dbReference type="ARBA" id="ARBA00005225"/>
    </source>
</evidence>
<evidence type="ECO:0000256" key="7">
    <source>
        <dbReference type="ARBA" id="ARBA00022490"/>
    </source>
</evidence>
<evidence type="ECO:0000256" key="10">
    <source>
        <dbReference type="ARBA" id="ARBA00022777"/>
    </source>
</evidence>
<evidence type="ECO:0000256" key="6">
    <source>
        <dbReference type="ARBA" id="ARBA00012102"/>
    </source>
</evidence>
<evidence type="ECO:0000313" key="18">
    <source>
        <dbReference type="Proteomes" id="UP000705867"/>
    </source>
</evidence>
<feature type="binding site" evidence="16">
    <location>
        <position position="191"/>
    </location>
    <ligand>
        <name>substrate</name>
    </ligand>
</feature>
<dbReference type="InterPro" id="IPR004619">
    <property type="entry name" value="Type_III_PanK"/>
</dbReference>
<comment type="cofactor">
    <cofactor evidence="2">
        <name>K(+)</name>
        <dbReference type="ChEBI" id="CHEBI:29103"/>
    </cofactor>
</comment>
<keyword evidence="8 16" id="KW-0808">Transferase</keyword>
<feature type="binding site" evidence="16">
    <location>
        <begin position="6"/>
        <end position="13"/>
    </location>
    <ligand>
        <name>ATP</name>
        <dbReference type="ChEBI" id="CHEBI:30616"/>
    </ligand>
</feature>
<evidence type="ECO:0000256" key="16">
    <source>
        <dbReference type="HAMAP-Rule" id="MF_01274"/>
    </source>
</evidence>
<comment type="cofactor">
    <cofactor evidence="16">
        <name>NH4(+)</name>
        <dbReference type="ChEBI" id="CHEBI:28938"/>
    </cofactor>
    <cofactor evidence="16">
        <name>K(+)</name>
        <dbReference type="ChEBI" id="CHEBI:29103"/>
    </cofactor>
    <text evidence="16">A monovalent cation. Ammonium or potassium.</text>
</comment>
<name>A0A953J9G2_9BACT</name>
<keyword evidence="10 16" id="KW-0418">Kinase</keyword>
<feature type="binding site" evidence="16">
    <location>
        <begin position="114"/>
        <end position="117"/>
    </location>
    <ligand>
        <name>substrate</name>
    </ligand>
</feature>
<keyword evidence="7 16" id="KW-0963">Cytoplasm</keyword>
<dbReference type="EC" id="2.7.1.33" evidence="6 16"/>
<comment type="function">
    <text evidence="16">Catalyzes the phosphorylation of pantothenate (Pan), the first step in CoA biosynthesis.</text>
</comment>
<proteinExistence type="inferred from homology"/>
<comment type="pathway">
    <text evidence="4 16">Cofactor biosynthesis; coenzyme A biosynthesis; CoA from (R)-pantothenate: step 1/5.</text>
</comment>
<dbReference type="CDD" id="cd24015">
    <property type="entry name" value="ASKHA_NBD_PanK-III"/>
    <property type="match status" value="1"/>
</dbReference>
<evidence type="ECO:0000256" key="12">
    <source>
        <dbReference type="ARBA" id="ARBA00022958"/>
    </source>
</evidence>
<evidence type="ECO:0000256" key="13">
    <source>
        <dbReference type="ARBA" id="ARBA00022993"/>
    </source>
</evidence>
<dbReference type="HAMAP" id="MF_01274">
    <property type="entry name" value="Pantothen_kinase_3"/>
    <property type="match status" value="1"/>
</dbReference>
<evidence type="ECO:0000256" key="5">
    <source>
        <dbReference type="ARBA" id="ARBA00011738"/>
    </source>
</evidence>
<dbReference type="SUPFAM" id="SSF53067">
    <property type="entry name" value="Actin-like ATPase domain"/>
    <property type="match status" value="2"/>
</dbReference>
<organism evidence="17 18">
    <name type="scientific">Candidatus Nitrobium versatile</name>
    <dbReference type="NCBI Taxonomy" id="2884831"/>
    <lineage>
        <taxon>Bacteria</taxon>
        <taxon>Pseudomonadati</taxon>
        <taxon>Nitrospirota</taxon>
        <taxon>Nitrospiria</taxon>
        <taxon>Nitrospirales</taxon>
        <taxon>Nitrospiraceae</taxon>
        <taxon>Candidatus Nitrobium</taxon>
    </lineage>
</organism>
<evidence type="ECO:0000256" key="8">
    <source>
        <dbReference type="ARBA" id="ARBA00022679"/>
    </source>
</evidence>
<dbReference type="EMBL" id="JAIOIV010000045">
    <property type="protein sequence ID" value="MBZ0155782.1"/>
    <property type="molecule type" value="Genomic_DNA"/>
</dbReference>
<reference evidence="17" key="1">
    <citation type="journal article" date="2021" name="bioRxiv">
        <title>Unraveling nitrogen, sulfur and carbon metabolic pathways and microbial community transcriptional responses to substrate deprivation and toxicity stresses in a bioreactor mimicking anoxic brackish coastal sediment conditions.</title>
        <authorList>
            <person name="Martins P.D."/>
            <person name="Echeveste M.J."/>
            <person name="Arshad A."/>
            <person name="Kurth J."/>
            <person name="Ouboter H."/>
            <person name="Jetten M.S.M."/>
            <person name="Welte C.U."/>
        </authorList>
    </citation>
    <scope>NUCLEOTIDE SEQUENCE</scope>
    <source>
        <strain evidence="17">MAG_39</strain>
    </source>
</reference>
<gene>
    <name evidence="16" type="primary">coaX</name>
    <name evidence="17" type="ORF">K8I29_06135</name>
</gene>
<evidence type="ECO:0000256" key="1">
    <source>
        <dbReference type="ARBA" id="ARBA00001206"/>
    </source>
</evidence>
<protein>
    <recommendedName>
        <fullName evidence="15 16">Type III pantothenate kinase</fullName>
        <ecNumber evidence="6 16">2.7.1.33</ecNumber>
    </recommendedName>
    <alternativeName>
        <fullName evidence="16">PanK-III</fullName>
    </alternativeName>
    <alternativeName>
        <fullName evidence="16">Pantothenic acid kinase</fullName>
    </alternativeName>
</protein>
<comment type="similarity">
    <text evidence="14 16">Belongs to the type III pantothenate kinase family.</text>
</comment>
<evidence type="ECO:0000256" key="15">
    <source>
        <dbReference type="ARBA" id="ARBA00040883"/>
    </source>
</evidence>
<evidence type="ECO:0000256" key="2">
    <source>
        <dbReference type="ARBA" id="ARBA00001958"/>
    </source>
</evidence>
<dbReference type="InterPro" id="IPR043129">
    <property type="entry name" value="ATPase_NBD"/>
</dbReference>
<evidence type="ECO:0000256" key="3">
    <source>
        <dbReference type="ARBA" id="ARBA00004496"/>
    </source>
</evidence>
<evidence type="ECO:0000256" key="14">
    <source>
        <dbReference type="ARBA" id="ARBA00038036"/>
    </source>
</evidence>
<dbReference type="Proteomes" id="UP000705867">
    <property type="component" value="Unassembled WGS sequence"/>
</dbReference>
<comment type="caution">
    <text evidence="17">The sequence shown here is derived from an EMBL/GenBank/DDBJ whole genome shotgun (WGS) entry which is preliminary data.</text>
</comment>
<evidence type="ECO:0000256" key="11">
    <source>
        <dbReference type="ARBA" id="ARBA00022840"/>
    </source>
</evidence>
<feature type="binding site" evidence="16">
    <location>
        <position position="136"/>
    </location>
    <ligand>
        <name>K(+)</name>
        <dbReference type="ChEBI" id="CHEBI:29103"/>
    </ligand>
</feature>
<dbReference type="PANTHER" id="PTHR34265:SF1">
    <property type="entry name" value="TYPE III PANTOTHENATE KINASE"/>
    <property type="match status" value="1"/>
</dbReference>
<dbReference type="NCBIfam" id="TIGR00671">
    <property type="entry name" value="baf"/>
    <property type="match status" value="1"/>
</dbReference>
<dbReference type="GO" id="GO:0005524">
    <property type="term" value="F:ATP binding"/>
    <property type="evidence" value="ECO:0007669"/>
    <property type="project" value="UniProtKB-UniRule"/>
</dbReference>
<dbReference type="AlphaFoldDB" id="A0A953J9G2"/>
<dbReference type="PANTHER" id="PTHR34265">
    <property type="entry name" value="TYPE III PANTOTHENATE KINASE"/>
    <property type="match status" value="1"/>
</dbReference>
<keyword evidence="9 16" id="KW-0547">Nucleotide-binding</keyword>
<reference evidence="17" key="2">
    <citation type="submission" date="2021-08" db="EMBL/GenBank/DDBJ databases">
        <authorList>
            <person name="Dalcin Martins P."/>
        </authorList>
    </citation>
    <scope>NUCLEOTIDE SEQUENCE</scope>
    <source>
        <strain evidence="17">MAG_39</strain>
    </source>
</reference>
<dbReference type="GO" id="GO:0005737">
    <property type="term" value="C:cytoplasm"/>
    <property type="evidence" value="ECO:0007669"/>
    <property type="project" value="UniProtKB-SubCell"/>
</dbReference>
<evidence type="ECO:0000256" key="9">
    <source>
        <dbReference type="ARBA" id="ARBA00022741"/>
    </source>
</evidence>
<keyword evidence="16" id="KW-0479">Metal-binding</keyword>
<dbReference type="Gene3D" id="3.30.420.40">
    <property type="match status" value="2"/>
</dbReference>
<dbReference type="GO" id="GO:0015937">
    <property type="term" value="P:coenzyme A biosynthetic process"/>
    <property type="evidence" value="ECO:0007669"/>
    <property type="project" value="UniProtKB-UniRule"/>
</dbReference>
<comment type="subunit">
    <text evidence="5 16">Homodimer.</text>
</comment>
<evidence type="ECO:0000313" key="17">
    <source>
        <dbReference type="EMBL" id="MBZ0155782.1"/>
    </source>
</evidence>
<keyword evidence="13 16" id="KW-0173">Coenzyme A biosynthesis</keyword>
<feature type="active site" description="Proton acceptor" evidence="16">
    <location>
        <position position="116"/>
    </location>
</feature>
<comment type="caution">
    <text evidence="16">Lacks conserved residue(s) required for the propagation of feature annotation.</text>
</comment>
<keyword evidence="12 16" id="KW-0630">Potassium</keyword>
<feature type="binding site" evidence="16">
    <location>
        <position position="139"/>
    </location>
    <ligand>
        <name>ATP</name>
        <dbReference type="ChEBI" id="CHEBI:30616"/>
    </ligand>
</feature>